<accession>A0AA49IYH3</accession>
<dbReference type="KEGG" id="npv:OHM77_01755"/>
<organism evidence="2">
    <name type="scientific">Candidatus Nitricoxidivorans perseverans</name>
    <dbReference type="NCBI Taxonomy" id="2975601"/>
    <lineage>
        <taxon>Bacteria</taxon>
        <taxon>Pseudomonadati</taxon>
        <taxon>Pseudomonadota</taxon>
        <taxon>Betaproteobacteria</taxon>
        <taxon>Nitrosomonadales</taxon>
        <taxon>Sterolibacteriaceae</taxon>
        <taxon>Candidatus Nitricoxidivorans</taxon>
    </lineage>
</organism>
<proteinExistence type="predicted"/>
<keyword evidence="1" id="KW-0472">Membrane</keyword>
<protein>
    <recommendedName>
        <fullName evidence="3">AsmA family protein</fullName>
    </recommendedName>
</protein>
<reference evidence="2" key="1">
    <citation type="journal article" date="2023" name="Nat. Microbiol.">
        <title>Enrichment and characterization of a nitric oxide-reducing microbial community in a continuous bioreactor.</title>
        <authorList>
            <person name="Garrido-Amador P."/>
            <person name="Stortenbeker N."/>
            <person name="Wessels H.J.C.T."/>
            <person name="Speth D.R."/>
            <person name="Garcia-Heredia I."/>
            <person name="Kartal B."/>
        </authorList>
    </citation>
    <scope>NUCLEOTIDE SEQUENCE</scope>
    <source>
        <strain evidence="2">MAG1</strain>
    </source>
</reference>
<evidence type="ECO:0000313" key="2">
    <source>
        <dbReference type="EMBL" id="WIM06043.1"/>
    </source>
</evidence>
<dbReference type="Proteomes" id="UP001234916">
    <property type="component" value="Chromosome"/>
</dbReference>
<sequence length="234" mass="24424">MPKNILIAFLAVAIAVAAGLFWLRGGLDGLVRDGIAHYGGAMTRAEVKVGGVDIRAGDGAGFIRDLSIGNPPGFRTPHALKVGEIEIALDVASLAGDVVVIRRILVKAPDVIYEKGETATNFDAIQKNIADYLGPDRKTEPGRKLIVEEFAIRGAKAQASAAFMKGKAVAVPLPDIVLRDLGKAKGGIPPGELGREIAQALKQRLSSAVSFEGLAKSAGQSLDKAGDAIKGLLR</sequence>
<keyword evidence="1" id="KW-0812">Transmembrane</keyword>
<evidence type="ECO:0000256" key="1">
    <source>
        <dbReference type="SAM" id="Phobius"/>
    </source>
</evidence>
<gene>
    <name evidence="2" type="ORF">OHM77_01755</name>
</gene>
<evidence type="ECO:0008006" key="3">
    <source>
        <dbReference type="Google" id="ProtNLM"/>
    </source>
</evidence>
<name>A0AA49IYH3_9PROT</name>
<keyword evidence="1" id="KW-1133">Transmembrane helix</keyword>
<dbReference type="AlphaFoldDB" id="A0AA49IYH3"/>
<feature type="transmembrane region" description="Helical" evidence="1">
    <location>
        <begin position="6"/>
        <end position="23"/>
    </location>
</feature>
<dbReference type="EMBL" id="CP107246">
    <property type="protein sequence ID" value="WIM06043.1"/>
    <property type="molecule type" value="Genomic_DNA"/>
</dbReference>